<keyword evidence="1" id="KW-0349">Heme</keyword>
<keyword evidence="2" id="KW-0479">Metal-binding</keyword>
<dbReference type="GO" id="GO:0046872">
    <property type="term" value="F:metal ion binding"/>
    <property type="evidence" value="ECO:0007669"/>
    <property type="project" value="UniProtKB-KW"/>
</dbReference>
<sequence>MYVMSIKFDTSWWSKSKDERASLISSLEETENKIRSNLISLKRFVSVRGNSDLLYWFSSADTDSLLNSRYSVLASLRGAASEGYSMISIFRPSPYEMGGGTDVSKILNLPQLQYFVAYPMKKSPEWYLLPFEERRKIMGEHINMAKSHPKNQGIRSYTTYSFGVQDDEFVVLYEIPSLSDWTHVVEKLREALARKWIVNEAPILVGETKDIKSAFLL</sequence>
<dbReference type="OrthoDB" id="8690at2157"/>
<evidence type="ECO:0000256" key="3">
    <source>
        <dbReference type="ARBA" id="ARBA00023004"/>
    </source>
</evidence>
<evidence type="ECO:0000256" key="1">
    <source>
        <dbReference type="ARBA" id="ARBA00022617"/>
    </source>
</evidence>
<reference evidence="4 5" key="1">
    <citation type="submission" date="2019-10" db="EMBL/GenBank/DDBJ databases">
        <title>Sequencing and Assembly of Multiple Reported Metal-Biooxidizing Members of the Extremely Thermoacidophilic Archaeal Family Sulfolobaceae.</title>
        <authorList>
            <person name="Counts J.A."/>
            <person name="Kelly R.M."/>
        </authorList>
    </citation>
    <scope>NUCLEOTIDE SEQUENCE [LARGE SCALE GENOMIC DNA]</scope>
    <source>
        <strain evidence="4 5">DSM 6482</strain>
    </source>
</reference>
<dbReference type="PANTHER" id="PTHR36843:SF1">
    <property type="entry name" value="COPROHEME DECARBOXYLASE"/>
    <property type="match status" value="1"/>
</dbReference>
<evidence type="ECO:0000313" key="5">
    <source>
        <dbReference type="Proteomes" id="UP000470772"/>
    </source>
</evidence>
<dbReference type="PANTHER" id="PTHR36843">
    <property type="entry name" value="HEME-DEPENDENT PEROXIDASE YWFI-RELATED"/>
    <property type="match status" value="1"/>
</dbReference>
<comment type="caution">
    <text evidence="4">The sequence shown here is derived from an EMBL/GenBank/DDBJ whole genome shotgun (WGS) entry which is preliminary data.</text>
</comment>
<dbReference type="InterPro" id="IPR010644">
    <property type="entry name" value="ChdC/CLD"/>
</dbReference>
<dbReference type="GO" id="GO:0020037">
    <property type="term" value="F:heme binding"/>
    <property type="evidence" value="ECO:0007669"/>
    <property type="project" value="InterPro"/>
</dbReference>
<organism evidence="4 5">
    <name type="scientific">Sulfuracidifex metallicus DSM 6482 = JCM 9184</name>
    <dbReference type="NCBI Taxonomy" id="523847"/>
    <lineage>
        <taxon>Archaea</taxon>
        <taxon>Thermoproteota</taxon>
        <taxon>Thermoprotei</taxon>
        <taxon>Sulfolobales</taxon>
        <taxon>Sulfolobaceae</taxon>
        <taxon>Sulfuracidifex</taxon>
    </lineage>
</organism>
<proteinExistence type="predicted"/>
<dbReference type="InterPro" id="IPR011008">
    <property type="entry name" value="Dimeric_a/b-barrel"/>
</dbReference>
<dbReference type="SUPFAM" id="SSF54909">
    <property type="entry name" value="Dimeric alpha+beta barrel"/>
    <property type="match status" value="1"/>
</dbReference>
<evidence type="ECO:0000256" key="2">
    <source>
        <dbReference type="ARBA" id="ARBA00022723"/>
    </source>
</evidence>
<gene>
    <name evidence="4" type="ORF">GC250_08525</name>
</gene>
<dbReference type="EMBL" id="WGGD01000005">
    <property type="protein sequence ID" value="MUN29480.1"/>
    <property type="molecule type" value="Genomic_DNA"/>
</dbReference>
<dbReference type="AlphaFoldDB" id="A0A6A9QME4"/>
<evidence type="ECO:0000313" key="4">
    <source>
        <dbReference type="EMBL" id="MUN29480.1"/>
    </source>
</evidence>
<keyword evidence="3" id="KW-0408">Iron</keyword>
<dbReference type="Gene3D" id="3.30.70.1030">
    <property type="entry name" value="Apc35880, domain 1"/>
    <property type="match status" value="1"/>
</dbReference>
<name>A0A6A9QME4_SULME</name>
<protein>
    <submittedName>
        <fullName evidence="4">Chlorite dismutase</fullName>
    </submittedName>
</protein>
<dbReference type="Pfam" id="PF06778">
    <property type="entry name" value="Chlor_dismutase"/>
    <property type="match status" value="1"/>
</dbReference>
<dbReference type="GO" id="GO:0016491">
    <property type="term" value="F:oxidoreductase activity"/>
    <property type="evidence" value="ECO:0007669"/>
    <property type="project" value="InterPro"/>
</dbReference>
<dbReference type="Proteomes" id="UP000470772">
    <property type="component" value="Unassembled WGS sequence"/>
</dbReference>
<accession>A0A6A9QME4</accession>
<keyword evidence="5" id="KW-1185">Reference proteome</keyword>